<dbReference type="EMBL" id="SMFZ01000002">
    <property type="protein sequence ID" value="TCK20072.1"/>
    <property type="molecule type" value="Genomic_DNA"/>
</dbReference>
<keyword evidence="2" id="KW-1133">Transmembrane helix</keyword>
<feature type="region of interest" description="Disordered" evidence="1">
    <location>
        <begin position="40"/>
        <end position="74"/>
    </location>
</feature>
<sequence>MSLFVWILLGLAVWIALGVVVAVIVGRMVRRRDAQVPHDVVGDVTGSLPEPRDGTDRPSLEGTGRRRHGPSPLD</sequence>
<reference evidence="3 4" key="1">
    <citation type="submission" date="2019-03" db="EMBL/GenBank/DDBJ databases">
        <title>Sequencing the genomes of 1000 actinobacteria strains.</title>
        <authorList>
            <person name="Klenk H.-P."/>
        </authorList>
    </citation>
    <scope>NUCLEOTIDE SEQUENCE [LARGE SCALE GENOMIC DNA]</scope>
    <source>
        <strain evidence="3 4">DSM 44969</strain>
    </source>
</reference>
<feature type="transmembrane region" description="Helical" evidence="2">
    <location>
        <begin position="6"/>
        <end position="25"/>
    </location>
</feature>
<organism evidence="3 4">
    <name type="scientific">Pseudonocardia endophytica</name>
    <dbReference type="NCBI Taxonomy" id="401976"/>
    <lineage>
        <taxon>Bacteria</taxon>
        <taxon>Bacillati</taxon>
        <taxon>Actinomycetota</taxon>
        <taxon>Actinomycetes</taxon>
        <taxon>Pseudonocardiales</taxon>
        <taxon>Pseudonocardiaceae</taxon>
        <taxon>Pseudonocardia</taxon>
    </lineage>
</organism>
<protein>
    <submittedName>
        <fullName evidence="3">Uncharacterized protein</fullName>
    </submittedName>
</protein>
<evidence type="ECO:0000313" key="4">
    <source>
        <dbReference type="Proteomes" id="UP000295560"/>
    </source>
</evidence>
<keyword evidence="2" id="KW-0472">Membrane</keyword>
<dbReference type="AlphaFoldDB" id="A0A4R1HRR9"/>
<feature type="compositionally biased region" description="Basic residues" evidence="1">
    <location>
        <begin position="65"/>
        <end position="74"/>
    </location>
</feature>
<dbReference type="Proteomes" id="UP000295560">
    <property type="component" value="Unassembled WGS sequence"/>
</dbReference>
<evidence type="ECO:0000256" key="1">
    <source>
        <dbReference type="SAM" id="MobiDB-lite"/>
    </source>
</evidence>
<name>A0A4R1HRR9_PSEEN</name>
<dbReference type="RefSeq" id="WP_132428556.1">
    <property type="nucleotide sequence ID" value="NZ_SMFZ01000002.1"/>
</dbReference>
<keyword evidence="4" id="KW-1185">Reference proteome</keyword>
<comment type="caution">
    <text evidence="3">The sequence shown here is derived from an EMBL/GenBank/DDBJ whole genome shotgun (WGS) entry which is preliminary data.</text>
</comment>
<feature type="compositionally biased region" description="Basic and acidic residues" evidence="1">
    <location>
        <begin position="50"/>
        <end position="59"/>
    </location>
</feature>
<proteinExistence type="predicted"/>
<evidence type="ECO:0000313" key="3">
    <source>
        <dbReference type="EMBL" id="TCK20072.1"/>
    </source>
</evidence>
<keyword evidence="2" id="KW-0812">Transmembrane</keyword>
<evidence type="ECO:0000256" key="2">
    <source>
        <dbReference type="SAM" id="Phobius"/>
    </source>
</evidence>
<accession>A0A4R1HRR9</accession>
<gene>
    <name evidence="3" type="ORF">EV378_4021</name>
</gene>